<dbReference type="Proteomes" id="UP000656042">
    <property type="component" value="Unassembled WGS sequence"/>
</dbReference>
<accession>A0A8J3FMB5</accession>
<dbReference type="EMBL" id="BMMX01000002">
    <property type="protein sequence ID" value="GGK78149.1"/>
    <property type="molecule type" value="Genomic_DNA"/>
</dbReference>
<evidence type="ECO:0000259" key="2">
    <source>
        <dbReference type="Pfam" id="PF01370"/>
    </source>
</evidence>
<keyword evidence="4" id="KW-1185">Reference proteome</keyword>
<evidence type="ECO:0000313" key="3">
    <source>
        <dbReference type="EMBL" id="GGK78149.1"/>
    </source>
</evidence>
<dbReference type="AlphaFoldDB" id="A0A8J3FMB5"/>
<dbReference type="Gene3D" id="3.90.25.10">
    <property type="entry name" value="UDP-galactose 4-epimerase, domain 1"/>
    <property type="match status" value="1"/>
</dbReference>
<dbReference type="InterPro" id="IPR036291">
    <property type="entry name" value="NAD(P)-bd_dom_sf"/>
</dbReference>
<protein>
    <submittedName>
        <fullName evidence="3">Reductase</fullName>
    </submittedName>
</protein>
<dbReference type="Pfam" id="PF01370">
    <property type="entry name" value="Epimerase"/>
    <property type="match status" value="1"/>
</dbReference>
<feature type="domain" description="NAD-dependent epimerase/dehydratase" evidence="2">
    <location>
        <begin position="10"/>
        <end position="231"/>
    </location>
</feature>
<dbReference type="Gene3D" id="3.40.50.720">
    <property type="entry name" value="NAD(P)-binding Rossmann-like Domain"/>
    <property type="match status" value="1"/>
</dbReference>
<comment type="caution">
    <text evidence="3">The sequence shown here is derived from an EMBL/GenBank/DDBJ whole genome shotgun (WGS) entry which is preliminary data.</text>
</comment>
<dbReference type="PANTHER" id="PTHR43000">
    <property type="entry name" value="DTDP-D-GLUCOSE 4,6-DEHYDRATASE-RELATED"/>
    <property type="match status" value="1"/>
</dbReference>
<evidence type="ECO:0000256" key="1">
    <source>
        <dbReference type="ARBA" id="ARBA00007637"/>
    </source>
</evidence>
<dbReference type="SUPFAM" id="SSF51735">
    <property type="entry name" value="NAD(P)-binding Rossmann-fold domains"/>
    <property type="match status" value="1"/>
</dbReference>
<name>A0A8J3FMB5_9ACTN</name>
<dbReference type="RefSeq" id="WP_189077912.1">
    <property type="nucleotide sequence ID" value="NZ_BMMX01000002.1"/>
</dbReference>
<comment type="similarity">
    <text evidence="1">Belongs to the NAD(P)-dependent epimerase/dehydratase family.</text>
</comment>
<gene>
    <name evidence="3" type="ORF">GCM10012284_10100</name>
</gene>
<organism evidence="3 4">
    <name type="scientific">Mangrovihabitans endophyticus</name>
    <dbReference type="NCBI Taxonomy" id="1751298"/>
    <lineage>
        <taxon>Bacteria</taxon>
        <taxon>Bacillati</taxon>
        <taxon>Actinomycetota</taxon>
        <taxon>Actinomycetes</taxon>
        <taxon>Micromonosporales</taxon>
        <taxon>Micromonosporaceae</taxon>
        <taxon>Mangrovihabitans</taxon>
    </lineage>
</organism>
<sequence>MTGGGAAKRVLLFGSSGFIGGRVRSALAGADGIGEVVCPGRDRHDLIGGDAAGLTALVREVAPDAVVSCVGALVGTDQELLRANALVAAKLLEAVTAAAPAARLVRLGSAGEYGVVPHGRSVAEDDRTEPVGAYGVSHLAGTRLFRLAGETGRADAVSVRVFNPIGAGQPAENVLGRAALRLREALAAGAAEITLGPLGAYRDFVDVRDVATLLCAVVRAPRLAGRVYNAGSGRAVTVREAVGLLAAQAGWSGTIREAGAGPGRSAAVDWIQADIRRAAADLGWAPEHDLSASIKSIWAAGSAE</sequence>
<reference evidence="3" key="1">
    <citation type="journal article" date="2014" name="Int. J. Syst. Evol. Microbiol.">
        <title>Complete genome sequence of Corynebacterium casei LMG S-19264T (=DSM 44701T), isolated from a smear-ripened cheese.</title>
        <authorList>
            <consortium name="US DOE Joint Genome Institute (JGI-PGF)"/>
            <person name="Walter F."/>
            <person name="Albersmeier A."/>
            <person name="Kalinowski J."/>
            <person name="Ruckert C."/>
        </authorList>
    </citation>
    <scope>NUCLEOTIDE SEQUENCE</scope>
    <source>
        <strain evidence="3">CGMCC 4.7299</strain>
    </source>
</reference>
<evidence type="ECO:0000313" key="4">
    <source>
        <dbReference type="Proteomes" id="UP000656042"/>
    </source>
</evidence>
<dbReference type="InterPro" id="IPR001509">
    <property type="entry name" value="Epimerase_deHydtase"/>
</dbReference>
<proteinExistence type="inferred from homology"/>
<reference evidence="3" key="2">
    <citation type="submission" date="2020-09" db="EMBL/GenBank/DDBJ databases">
        <authorList>
            <person name="Sun Q."/>
            <person name="Zhou Y."/>
        </authorList>
    </citation>
    <scope>NUCLEOTIDE SEQUENCE</scope>
    <source>
        <strain evidence="3">CGMCC 4.7299</strain>
    </source>
</reference>